<evidence type="ECO:0000313" key="22">
    <source>
        <dbReference type="Proteomes" id="UP000315353"/>
    </source>
</evidence>
<keyword evidence="13" id="KW-0511">Multifunctional enzyme</keyword>
<evidence type="ECO:0000256" key="17">
    <source>
        <dbReference type="HAMAP-Rule" id="MF_01965"/>
    </source>
</evidence>
<dbReference type="EC" id="4.2.1.136" evidence="17"/>
<dbReference type="GO" id="GO:0046496">
    <property type="term" value="P:nicotinamide nucleotide metabolic process"/>
    <property type="evidence" value="ECO:0007669"/>
    <property type="project" value="UniProtKB-UniRule"/>
</dbReference>
<dbReference type="InterPro" id="IPR029056">
    <property type="entry name" value="Ribokinase-like"/>
</dbReference>
<feature type="binding site" evidence="17">
    <location>
        <position position="407"/>
    </location>
    <ligand>
        <name>(6S)-NADPHX</name>
        <dbReference type="ChEBI" id="CHEBI:64076"/>
    </ligand>
</feature>
<dbReference type="EMBL" id="BJNB01000018">
    <property type="protein sequence ID" value="GEB97862.1"/>
    <property type="molecule type" value="Genomic_DNA"/>
</dbReference>
<evidence type="ECO:0000256" key="9">
    <source>
        <dbReference type="ARBA" id="ARBA00022958"/>
    </source>
</evidence>
<dbReference type="SUPFAM" id="SSF64153">
    <property type="entry name" value="YjeF N-terminal domain-like"/>
    <property type="match status" value="1"/>
</dbReference>
<feature type="binding site" evidence="17">
    <location>
        <position position="304"/>
    </location>
    <ligand>
        <name>(6S)-NADPHX</name>
        <dbReference type="ChEBI" id="CHEBI:64076"/>
    </ligand>
</feature>
<evidence type="ECO:0000256" key="1">
    <source>
        <dbReference type="ARBA" id="ARBA00000013"/>
    </source>
</evidence>
<accession>A0AB73B7G8</accession>
<keyword evidence="10 17" id="KW-0520">NAD</keyword>
<evidence type="ECO:0000256" key="10">
    <source>
        <dbReference type="ARBA" id="ARBA00023027"/>
    </source>
</evidence>
<dbReference type="PIRSF" id="PIRSF017184">
    <property type="entry name" value="Nnr"/>
    <property type="match status" value="1"/>
</dbReference>
<comment type="catalytic activity">
    <reaction evidence="1 18">
        <text>(6R)-NADHX = (6S)-NADHX</text>
        <dbReference type="Rhea" id="RHEA:32215"/>
        <dbReference type="ChEBI" id="CHEBI:64074"/>
        <dbReference type="ChEBI" id="CHEBI:64075"/>
        <dbReference type="EC" id="5.1.99.6"/>
    </reaction>
</comment>
<evidence type="ECO:0000256" key="11">
    <source>
        <dbReference type="ARBA" id="ARBA00023235"/>
    </source>
</evidence>
<comment type="function">
    <text evidence="14 18">Bifunctional enzyme that catalyzes the epimerization of the S- and R-forms of NAD(P)HX and the dehydration of the S-form of NAD(P)HX at the expense of ADP, which is converted to AMP. This allows the repair of both epimers of NAD(P)HX, a damaged form of NAD(P)H that is a result of enzymatic or heat-dependent hydration.</text>
</comment>
<comment type="catalytic activity">
    <reaction evidence="16 17 18">
        <text>(6S)-NADPHX + ADP = AMP + phosphate + NADPH + H(+)</text>
        <dbReference type="Rhea" id="RHEA:32235"/>
        <dbReference type="ChEBI" id="CHEBI:15378"/>
        <dbReference type="ChEBI" id="CHEBI:43474"/>
        <dbReference type="ChEBI" id="CHEBI:57783"/>
        <dbReference type="ChEBI" id="CHEBI:64076"/>
        <dbReference type="ChEBI" id="CHEBI:456215"/>
        <dbReference type="ChEBI" id="CHEBI:456216"/>
        <dbReference type="EC" id="4.2.1.136"/>
    </reaction>
</comment>
<dbReference type="PROSITE" id="PS51383">
    <property type="entry name" value="YJEF_C_3"/>
    <property type="match status" value="1"/>
</dbReference>
<comment type="caution">
    <text evidence="21">The sequence shown here is derived from an EMBL/GenBank/DDBJ whole genome shotgun (WGS) entry which is preliminary data.</text>
</comment>
<dbReference type="SUPFAM" id="SSF53613">
    <property type="entry name" value="Ribokinase-like"/>
    <property type="match status" value="1"/>
</dbReference>
<keyword evidence="8 17" id="KW-0521">NADP</keyword>
<dbReference type="PANTHER" id="PTHR12592:SF0">
    <property type="entry name" value="ATP-DEPENDENT (S)-NAD(P)H-HYDRATE DEHYDRATASE"/>
    <property type="match status" value="1"/>
</dbReference>
<dbReference type="PANTHER" id="PTHR12592">
    <property type="entry name" value="ATP-DEPENDENT (S)-NAD(P)H-HYDRATE DEHYDRATASE FAMILY MEMBER"/>
    <property type="match status" value="1"/>
</dbReference>
<evidence type="ECO:0000256" key="13">
    <source>
        <dbReference type="ARBA" id="ARBA00023268"/>
    </source>
</evidence>
<dbReference type="AlphaFoldDB" id="A0AB73B7G8"/>
<evidence type="ECO:0000256" key="15">
    <source>
        <dbReference type="ARBA" id="ARBA00048238"/>
    </source>
</evidence>
<evidence type="ECO:0000256" key="3">
    <source>
        <dbReference type="ARBA" id="ARBA00006001"/>
    </source>
</evidence>
<keyword evidence="5 18" id="KW-0479">Metal-binding</keyword>
<evidence type="ECO:0000256" key="5">
    <source>
        <dbReference type="ARBA" id="ARBA00022723"/>
    </source>
</evidence>
<dbReference type="GO" id="GO:0052856">
    <property type="term" value="F:NAD(P)HX epimerase activity"/>
    <property type="evidence" value="ECO:0007669"/>
    <property type="project" value="UniProtKB-EC"/>
</dbReference>
<gene>
    <name evidence="21" type="primary">nnr</name>
    <name evidence="17" type="synonym">nnrD</name>
    <name evidence="21" type="ORF">CFL01nite_13570</name>
</gene>
<dbReference type="Gene3D" id="3.40.50.10260">
    <property type="entry name" value="YjeF N-terminal domain"/>
    <property type="match status" value="1"/>
</dbReference>
<keyword evidence="9 18" id="KW-0630">Potassium</keyword>
<evidence type="ECO:0000256" key="18">
    <source>
        <dbReference type="PIRNR" id="PIRNR017184"/>
    </source>
</evidence>
<keyword evidence="6 17" id="KW-0547">Nucleotide-binding</keyword>
<proteinExistence type="inferred from homology"/>
<dbReference type="InterPro" id="IPR036652">
    <property type="entry name" value="YjeF_N_dom_sf"/>
</dbReference>
<dbReference type="GO" id="GO:0005524">
    <property type="term" value="F:ATP binding"/>
    <property type="evidence" value="ECO:0007669"/>
    <property type="project" value="UniProtKB-UniRule"/>
</dbReference>
<evidence type="ECO:0000256" key="8">
    <source>
        <dbReference type="ARBA" id="ARBA00022857"/>
    </source>
</evidence>
<feature type="domain" description="YjeF N-terminal" evidence="20">
    <location>
        <begin position="16"/>
        <end position="215"/>
    </location>
</feature>
<comment type="subunit">
    <text evidence="17">Homotetramer.</text>
</comment>
<evidence type="ECO:0000256" key="6">
    <source>
        <dbReference type="ARBA" id="ARBA00022741"/>
    </source>
</evidence>
<dbReference type="InterPro" id="IPR000631">
    <property type="entry name" value="CARKD"/>
</dbReference>
<keyword evidence="7 17" id="KW-0067">ATP-binding</keyword>
<dbReference type="InterPro" id="IPR030677">
    <property type="entry name" value="Nnr"/>
</dbReference>
<evidence type="ECO:0000259" key="20">
    <source>
        <dbReference type="PROSITE" id="PS51385"/>
    </source>
</evidence>
<dbReference type="HAMAP" id="MF_01965">
    <property type="entry name" value="NADHX_dehydratase"/>
    <property type="match status" value="1"/>
</dbReference>
<comment type="similarity">
    <text evidence="17">Belongs to the NnrD/CARKD family.</text>
</comment>
<reference evidence="21 22" key="1">
    <citation type="submission" date="2019-06" db="EMBL/GenBank/DDBJ databases">
        <title>Whole genome shotgun sequence of Corynebacterium flavescens NBRC 14136.</title>
        <authorList>
            <person name="Hosoyama A."/>
            <person name="Uohara A."/>
            <person name="Ohji S."/>
            <person name="Ichikawa N."/>
        </authorList>
    </citation>
    <scope>NUCLEOTIDE SEQUENCE [LARGE SCALE GENOMIC DNA]</scope>
    <source>
        <strain evidence="21 22">NBRC 14136</strain>
    </source>
</reference>
<dbReference type="Pfam" id="PF01256">
    <property type="entry name" value="Carb_kinase"/>
    <property type="match status" value="1"/>
</dbReference>
<comment type="catalytic activity">
    <reaction evidence="2 18">
        <text>(6R)-NADPHX = (6S)-NADPHX</text>
        <dbReference type="Rhea" id="RHEA:32227"/>
        <dbReference type="ChEBI" id="CHEBI:64076"/>
        <dbReference type="ChEBI" id="CHEBI:64077"/>
        <dbReference type="EC" id="5.1.99.6"/>
    </reaction>
</comment>
<feature type="binding site" evidence="17">
    <location>
        <begin position="447"/>
        <end position="451"/>
    </location>
    <ligand>
        <name>AMP</name>
        <dbReference type="ChEBI" id="CHEBI:456215"/>
    </ligand>
</feature>
<dbReference type="GO" id="GO:0052855">
    <property type="term" value="F:ADP-dependent NAD(P)H-hydrate dehydratase activity"/>
    <property type="evidence" value="ECO:0007669"/>
    <property type="project" value="UniProtKB-UniRule"/>
</dbReference>
<evidence type="ECO:0000259" key="19">
    <source>
        <dbReference type="PROSITE" id="PS51383"/>
    </source>
</evidence>
<feature type="domain" description="YjeF C-terminal" evidence="19">
    <location>
        <begin position="269"/>
        <end position="542"/>
    </location>
</feature>
<evidence type="ECO:0000313" key="21">
    <source>
        <dbReference type="EMBL" id="GEB97862.1"/>
    </source>
</evidence>
<evidence type="ECO:0000256" key="12">
    <source>
        <dbReference type="ARBA" id="ARBA00023239"/>
    </source>
</evidence>
<evidence type="ECO:0000256" key="4">
    <source>
        <dbReference type="ARBA" id="ARBA00009524"/>
    </source>
</evidence>
<comment type="catalytic activity">
    <reaction evidence="15 17 18">
        <text>(6S)-NADHX + ADP = AMP + phosphate + NADH + H(+)</text>
        <dbReference type="Rhea" id="RHEA:32223"/>
        <dbReference type="ChEBI" id="CHEBI:15378"/>
        <dbReference type="ChEBI" id="CHEBI:43474"/>
        <dbReference type="ChEBI" id="CHEBI:57945"/>
        <dbReference type="ChEBI" id="CHEBI:64074"/>
        <dbReference type="ChEBI" id="CHEBI:456215"/>
        <dbReference type="ChEBI" id="CHEBI:456216"/>
        <dbReference type="EC" id="4.2.1.136"/>
    </reaction>
</comment>
<dbReference type="InterPro" id="IPR004443">
    <property type="entry name" value="YjeF_N_dom"/>
</dbReference>
<comment type="cofactor">
    <cofactor evidence="17">
        <name>Mg(2+)</name>
        <dbReference type="ChEBI" id="CHEBI:18420"/>
    </cofactor>
</comment>
<evidence type="ECO:0000256" key="2">
    <source>
        <dbReference type="ARBA" id="ARBA00000909"/>
    </source>
</evidence>
<feature type="binding site" evidence="17">
    <location>
        <position position="477"/>
    </location>
    <ligand>
        <name>(6S)-NADPHX</name>
        <dbReference type="ChEBI" id="CHEBI:64076"/>
    </ligand>
</feature>
<feature type="binding site" evidence="17">
    <location>
        <position position="354"/>
    </location>
    <ligand>
        <name>(6S)-NADPHX</name>
        <dbReference type="ChEBI" id="CHEBI:64076"/>
    </ligand>
</feature>
<keyword evidence="12 17" id="KW-0456">Lyase</keyword>
<dbReference type="GO" id="GO:0110051">
    <property type="term" value="P:metabolite repair"/>
    <property type="evidence" value="ECO:0007669"/>
    <property type="project" value="TreeGrafter"/>
</dbReference>
<protein>
    <recommendedName>
        <fullName evidence="17">ADP-dependent (S)-NAD(P)H-hydrate dehydratase</fullName>
        <ecNumber evidence="17">4.2.1.136</ecNumber>
    </recommendedName>
    <alternativeName>
        <fullName evidence="17">ADP-dependent NAD(P)HX dehydratase</fullName>
    </alternativeName>
</protein>
<comment type="similarity">
    <text evidence="4 18">In the C-terminal section; belongs to the NnrD/CARKD family.</text>
</comment>
<comment type="function">
    <text evidence="17">Catalyzes the dehydration of the S-form of NAD(P)HX at the expense of ADP, which is converted to AMP. Together with NAD(P)HX epimerase, which catalyzes the epimerization of the S- and R-forms, the enzyme allows the repair of both epimers of NAD(P)HX, a damaged form of NAD(P)H that is a result of enzymatic or heat-dependent hydration.</text>
</comment>
<dbReference type="Pfam" id="PF03853">
    <property type="entry name" value="YjeF_N"/>
    <property type="match status" value="1"/>
</dbReference>
<organism evidence="21 22">
    <name type="scientific">Corynebacterium flavescens</name>
    <dbReference type="NCBI Taxonomy" id="28028"/>
    <lineage>
        <taxon>Bacteria</taxon>
        <taxon>Bacillati</taxon>
        <taxon>Actinomycetota</taxon>
        <taxon>Actinomycetes</taxon>
        <taxon>Mycobacteriales</taxon>
        <taxon>Corynebacteriaceae</taxon>
        <taxon>Corynebacterium</taxon>
    </lineage>
</organism>
<feature type="binding site" evidence="17">
    <location>
        <position position="476"/>
    </location>
    <ligand>
        <name>AMP</name>
        <dbReference type="ChEBI" id="CHEBI:456215"/>
    </ligand>
</feature>
<evidence type="ECO:0000256" key="16">
    <source>
        <dbReference type="ARBA" id="ARBA00049209"/>
    </source>
</evidence>
<comment type="similarity">
    <text evidence="3 18">In the N-terminal section; belongs to the NnrE/AIBP family.</text>
</comment>
<keyword evidence="11 18" id="KW-0413">Isomerase</keyword>
<evidence type="ECO:0000256" key="14">
    <source>
        <dbReference type="ARBA" id="ARBA00025153"/>
    </source>
</evidence>
<name>A0AB73B7G8_CORFL</name>
<dbReference type="Proteomes" id="UP000315353">
    <property type="component" value="Unassembled WGS sequence"/>
</dbReference>
<dbReference type="GO" id="GO:0046872">
    <property type="term" value="F:metal ion binding"/>
    <property type="evidence" value="ECO:0007669"/>
    <property type="project" value="UniProtKB-UniRule"/>
</dbReference>
<dbReference type="PROSITE" id="PS51385">
    <property type="entry name" value="YJEF_N"/>
    <property type="match status" value="1"/>
</dbReference>
<comment type="cofactor">
    <cofactor evidence="18">
        <name>K(+)</name>
        <dbReference type="ChEBI" id="CHEBI:29103"/>
    </cofactor>
    <text evidence="18">Binds 1 potassium ion per subunit.</text>
</comment>
<sequence>MPRLGDMRKAFTVESVRAAESALLAQQRFPDELMRLAARGVAATAAAMLDAHSGRRVLVLVGPGGNGGDGLYAGAFLAAQGYAVDAYPIAGVSHHSAGAAFSAAGGRFLKPEDTQIAELPDSTALLIDAVAGLASARGLAGLGLEFYRQAHSRGVPVLAIDMPTGIDADTGVAAADAVHATVTVSFGLARAGQIAAPECGEVVLCDLQLPGAARSFAEELEQGGVQGANSAGAPVGAIAYEPTLPATYGWPSESIRDTHGGWATAPRPVGCTGPIIDPTPRASSDKYSGGVAAICAGSKRYPGAGILAATGAVRATPSMVRVVGNAETVQHLPEVVLHADAKDVHAQCWVVGPGRGTDEAARAELEYLLTHYTQPLLVDADAITLLSLHPSLRQLLKAHGLVILSPHAGEFTRIYEATFLRDLDPRRGVAANVRELAAALGCFVLHKGRNTVVAGPHTGAFAFNAGHSYAATPGSGDVLSGIIGAVLAQLHHAGEMDIVHELLHAATIHQHAAAIAAQTPEGMGICSASQIAAAVPQAVARLLHAQR</sequence>
<evidence type="ECO:0000256" key="7">
    <source>
        <dbReference type="ARBA" id="ARBA00022840"/>
    </source>
</evidence>
<dbReference type="CDD" id="cd01171">
    <property type="entry name" value="YXKO-related"/>
    <property type="match status" value="1"/>
</dbReference>
<dbReference type="Gene3D" id="3.40.1190.20">
    <property type="match status" value="1"/>
</dbReference>